<protein>
    <recommendedName>
        <fullName evidence="3">Chitooligosaccharide deacetylase</fullName>
    </recommendedName>
    <alternativeName>
        <fullName evidence="5">Nodulation protein B</fullName>
    </alternativeName>
</protein>
<comment type="similarity">
    <text evidence="2">Belongs to the polysaccharide deacetylase family.</text>
</comment>
<organism evidence="7 8">
    <name type="scientific">Neorhizobium galegae bv. orientalis str. HAMBI 540</name>
    <dbReference type="NCBI Taxonomy" id="1028800"/>
    <lineage>
        <taxon>Bacteria</taxon>
        <taxon>Pseudomonadati</taxon>
        <taxon>Pseudomonadota</taxon>
        <taxon>Alphaproteobacteria</taxon>
        <taxon>Hyphomicrobiales</taxon>
        <taxon>Rhizobiaceae</taxon>
        <taxon>Rhizobium/Agrobacterium group</taxon>
        <taxon>Neorhizobium</taxon>
    </lineage>
</organism>
<dbReference type="PROSITE" id="PS51677">
    <property type="entry name" value="NODB"/>
    <property type="match status" value="1"/>
</dbReference>
<dbReference type="PATRIC" id="fig|1028800.3.peg.3399"/>
<dbReference type="InterPro" id="IPR011330">
    <property type="entry name" value="Glyco_hydro/deAcase_b/a-brl"/>
</dbReference>
<dbReference type="InterPro" id="IPR002509">
    <property type="entry name" value="NODB_dom"/>
</dbReference>
<evidence type="ECO:0000313" key="7">
    <source>
        <dbReference type="EMBL" id="CDN49510.1"/>
    </source>
</evidence>
<evidence type="ECO:0000256" key="1">
    <source>
        <dbReference type="ARBA" id="ARBA00003236"/>
    </source>
</evidence>
<dbReference type="PANTHER" id="PTHR34216:SF11">
    <property type="entry name" value="CHITOOLIGOSACCHARIDE DEACETYLASE"/>
    <property type="match status" value="1"/>
</dbReference>
<dbReference type="Pfam" id="PF01522">
    <property type="entry name" value="Polysacc_deac_1"/>
    <property type="match status" value="1"/>
</dbReference>
<dbReference type="HOGENOM" id="CLU_1109741_0_0_5"/>
<proteinExistence type="inferred from homology"/>
<dbReference type="RefSeq" id="WP_038590117.1">
    <property type="nucleotide sequence ID" value="NZ_HG938353.1"/>
</dbReference>
<evidence type="ECO:0000313" key="8">
    <source>
        <dbReference type="Proteomes" id="UP000028181"/>
    </source>
</evidence>
<evidence type="ECO:0000256" key="5">
    <source>
        <dbReference type="ARBA" id="ARBA00032976"/>
    </source>
</evidence>
<dbReference type="KEGG" id="ngg:RG540_CH33460"/>
<reference evidence="8" key="1">
    <citation type="journal article" date="2014" name="BMC Genomics">
        <title>Genome sequencing of two Neorhizobium galegae strains reveals a noeT gene responsible for the unusual acetylation of the nodulation factors.</title>
        <authorList>
            <person name="Osterman J."/>
            <person name="Marsh J."/>
            <person name="Laine P.K."/>
            <person name="Zeng Z."/>
            <person name="Alatalo E."/>
            <person name="Sullivan J.T."/>
            <person name="Young J.P."/>
            <person name="Thomas-Oates J."/>
            <person name="Paulin L."/>
            <person name="Lindstrom K."/>
        </authorList>
    </citation>
    <scope>NUCLEOTIDE SEQUENCE [LARGE SCALE GENOMIC DNA]</scope>
    <source>
        <strain evidence="8">HAMBI 540</strain>
    </source>
</reference>
<keyword evidence="4" id="KW-0732">Signal</keyword>
<feature type="domain" description="NodB homology" evidence="6">
    <location>
        <begin position="38"/>
        <end position="257"/>
    </location>
</feature>
<keyword evidence="8" id="KW-1185">Reference proteome</keyword>
<accession>A0A068SWS6</accession>
<dbReference type="EMBL" id="HG938353">
    <property type="protein sequence ID" value="CDN49510.1"/>
    <property type="molecule type" value="Genomic_DNA"/>
</dbReference>
<comment type="function">
    <text evidence="1">Is involved in generating a small heat-stable compound (Nod), an acylated oligomer of N-acetylglucosamine, that stimulates mitosis in various plant protoplasts.</text>
</comment>
<sequence>MKKPKLWEMSGSEILAGVSRKLGRHVYFRPHLLKLDAPVVAFTFDDFPVSVFENAAPALEDAGMLGTFYLASGLMQRVENGQLIVDQEMVATLSGRGHEIGGHTHGHINVQKTPRRDLMADVRRNDEEIARIVGSARPVSFAYPFGMISVPSKLALMHHYPGLRGIKVGTNSGLIDLAHLKAQELYDCSNDSSSIDRMLDDVERRCGWLIFYTHDVREDPTNIGCSPAFFSQVVDKVRRRGIKVESVIDTLKRIGVA</sequence>
<evidence type="ECO:0000256" key="3">
    <source>
        <dbReference type="ARBA" id="ARBA00020071"/>
    </source>
</evidence>
<dbReference type="Proteomes" id="UP000028181">
    <property type="component" value="Chromosome I"/>
</dbReference>
<dbReference type="SUPFAM" id="SSF88713">
    <property type="entry name" value="Glycoside hydrolase/deacetylase"/>
    <property type="match status" value="1"/>
</dbReference>
<dbReference type="GO" id="GO:0016810">
    <property type="term" value="F:hydrolase activity, acting on carbon-nitrogen (but not peptide) bonds"/>
    <property type="evidence" value="ECO:0007669"/>
    <property type="project" value="InterPro"/>
</dbReference>
<dbReference type="OrthoDB" id="2795102at2"/>
<evidence type="ECO:0000259" key="6">
    <source>
        <dbReference type="PROSITE" id="PS51677"/>
    </source>
</evidence>
<gene>
    <name evidence="7" type="ORF">RG540_CH33460</name>
</gene>
<dbReference type="InterPro" id="IPR051398">
    <property type="entry name" value="Polysacch_Deacetylase"/>
</dbReference>
<dbReference type="GeneID" id="24255426"/>
<evidence type="ECO:0000256" key="2">
    <source>
        <dbReference type="ARBA" id="ARBA00010973"/>
    </source>
</evidence>
<evidence type="ECO:0000256" key="4">
    <source>
        <dbReference type="ARBA" id="ARBA00022729"/>
    </source>
</evidence>
<dbReference type="Gene3D" id="3.20.20.370">
    <property type="entry name" value="Glycoside hydrolase/deacetylase"/>
    <property type="match status" value="1"/>
</dbReference>
<dbReference type="eggNOG" id="COG0726">
    <property type="taxonomic scope" value="Bacteria"/>
</dbReference>
<dbReference type="AlphaFoldDB" id="A0A068SWS6"/>
<dbReference type="CDD" id="cd10967">
    <property type="entry name" value="CE4_GLA_like_6s"/>
    <property type="match status" value="1"/>
</dbReference>
<dbReference type="PANTHER" id="PTHR34216">
    <property type="match status" value="1"/>
</dbReference>
<name>A0A068SWS6_NEOGA</name>
<dbReference type="GO" id="GO:0005975">
    <property type="term" value="P:carbohydrate metabolic process"/>
    <property type="evidence" value="ECO:0007669"/>
    <property type="project" value="InterPro"/>
</dbReference>